<organism evidence="1 2">
    <name type="scientific">Lentzea flava</name>
    <dbReference type="NCBI Taxonomy" id="103732"/>
    <lineage>
        <taxon>Bacteria</taxon>
        <taxon>Bacillati</taxon>
        <taxon>Actinomycetota</taxon>
        <taxon>Actinomycetes</taxon>
        <taxon>Pseudonocardiales</taxon>
        <taxon>Pseudonocardiaceae</taxon>
        <taxon>Lentzea</taxon>
    </lineage>
</organism>
<accession>A0ABQ2VCI7</accession>
<proteinExistence type="predicted"/>
<keyword evidence="2" id="KW-1185">Reference proteome</keyword>
<gene>
    <name evidence="1" type="ORF">GCM10010178_78570</name>
</gene>
<dbReference type="Proteomes" id="UP000649573">
    <property type="component" value="Unassembled WGS sequence"/>
</dbReference>
<protein>
    <recommendedName>
        <fullName evidence="3">Amidohydrolase</fullName>
    </recommendedName>
</protein>
<comment type="caution">
    <text evidence="1">The sequence shown here is derived from an EMBL/GenBank/DDBJ whole genome shotgun (WGS) entry which is preliminary data.</text>
</comment>
<dbReference type="RefSeq" id="WP_253730483.1">
    <property type="nucleotide sequence ID" value="NZ_JAMTCL010000057.1"/>
</dbReference>
<dbReference type="EMBL" id="BMRE01000058">
    <property type="protein sequence ID" value="GGU75521.1"/>
    <property type="molecule type" value="Genomic_DNA"/>
</dbReference>
<evidence type="ECO:0008006" key="3">
    <source>
        <dbReference type="Google" id="ProtNLM"/>
    </source>
</evidence>
<reference evidence="2" key="1">
    <citation type="journal article" date="2019" name="Int. J. Syst. Evol. Microbiol.">
        <title>The Global Catalogue of Microorganisms (GCM) 10K type strain sequencing project: providing services to taxonomists for standard genome sequencing and annotation.</title>
        <authorList>
            <consortium name="The Broad Institute Genomics Platform"/>
            <consortium name="The Broad Institute Genome Sequencing Center for Infectious Disease"/>
            <person name="Wu L."/>
            <person name="Ma J."/>
        </authorList>
    </citation>
    <scope>NUCLEOTIDE SEQUENCE [LARGE SCALE GENOMIC DNA]</scope>
    <source>
        <strain evidence="2">JCM 3296</strain>
    </source>
</reference>
<evidence type="ECO:0000313" key="1">
    <source>
        <dbReference type="EMBL" id="GGU75521.1"/>
    </source>
</evidence>
<sequence>MFDDALRIAPHDWHAHYYNLLKEEAPWPQRIVAWRANVEPIGPHVMEGLQRFPRTGWMRTDAISF</sequence>
<evidence type="ECO:0000313" key="2">
    <source>
        <dbReference type="Proteomes" id="UP000649573"/>
    </source>
</evidence>
<name>A0ABQ2VCI7_9PSEU</name>